<organism evidence="7 8">
    <name type="scientific">SAR324 cluster bacterium</name>
    <dbReference type="NCBI Taxonomy" id="2024889"/>
    <lineage>
        <taxon>Bacteria</taxon>
        <taxon>Deltaproteobacteria</taxon>
        <taxon>SAR324 cluster</taxon>
    </lineage>
</organism>
<sequence>MLDILNIHHLMWKRNKKKYLKNHKKVVAAEDKLEALETRMAPTKKIESAKTNLMKYLVIRAGIEERLIDIKRGLYIGFGIDLDNKSNGMQPIYLDWGKLENHDDTIGTTQYGKTYKLGSDVAQCIAKKENLFIVDPKGGKKREILGWTIDALAKTGIPEWLAYINPLFPELSLCVNPIFGMANEEIASTASLLSQGGGAQMSGDANFYGPFAYKVVLASLTALEYLEAVTSTKEDVLSEIKEEVRKYVENEQLRGMDKVSEDTLNELILPDVSERLVFTSEVNKKETLAHSPVNFKRTLITFKELANFSQFHNLEKLREALLLYDVPEGAKGYYSLMELRNESLALLDEIVLKDAKFYEKVATSLSTLFVQLSTGSIGKVLCTTRINPIVARLYDKEKGLVCVIEPVPMKFRQVSDVLLKVFMKMLESVFGSVGVSGRELPRRTHFFIDEGKAAIFPGIEEIYNKAASAGLSIHTYYQSTLDRVSKLGPVDAGVVGDNVNTLYIMKPNDKNSAAFLAETLGTENRLTSNFMSDSGSAGGRFSAMAEQKAMITPSTLDVLRKGEAFVKHYGKRYRVYFPFMLPPKANILMPELNEERTIKEILAYEKEIQENLGLYRISITEKKRNIENDKGKEYV</sequence>
<dbReference type="Proteomes" id="UP000218113">
    <property type="component" value="Unassembled WGS sequence"/>
</dbReference>
<proteinExistence type="predicted"/>
<evidence type="ECO:0000256" key="2">
    <source>
        <dbReference type="ARBA" id="ARBA00022475"/>
    </source>
</evidence>
<keyword evidence="4" id="KW-1133">Transmembrane helix</keyword>
<feature type="domain" description="TraD/TraG TraM recognition site" evidence="6">
    <location>
        <begin position="444"/>
        <end position="559"/>
    </location>
</feature>
<comment type="caution">
    <text evidence="7">The sequence shown here is derived from an EMBL/GenBank/DDBJ whole genome shotgun (WGS) entry which is preliminary data.</text>
</comment>
<dbReference type="GO" id="GO:0005886">
    <property type="term" value="C:plasma membrane"/>
    <property type="evidence" value="ECO:0007669"/>
    <property type="project" value="UniProtKB-SubCell"/>
</dbReference>
<dbReference type="InterPro" id="IPR027417">
    <property type="entry name" value="P-loop_NTPase"/>
</dbReference>
<dbReference type="PANTHER" id="PTHR37937:SF1">
    <property type="entry name" value="CONJUGATIVE TRANSFER: DNA TRANSPORT"/>
    <property type="match status" value="1"/>
</dbReference>
<evidence type="ECO:0000256" key="1">
    <source>
        <dbReference type="ARBA" id="ARBA00004651"/>
    </source>
</evidence>
<evidence type="ECO:0000259" key="6">
    <source>
        <dbReference type="Pfam" id="PF12696"/>
    </source>
</evidence>
<keyword evidence="3" id="KW-0812">Transmembrane</keyword>
<dbReference type="CDD" id="cd01127">
    <property type="entry name" value="TrwB_TraG_TraD_VirD4"/>
    <property type="match status" value="1"/>
</dbReference>
<evidence type="ECO:0000256" key="5">
    <source>
        <dbReference type="ARBA" id="ARBA00023136"/>
    </source>
</evidence>
<dbReference type="EMBL" id="NVSR01000001">
    <property type="protein sequence ID" value="PCI30924.1"/>
    <property type="molecule type" value="Genomic_DNA"/>
</dbReference>
<gene>
    <name evidence="7" type="ORF">COB67_00270</name>
</gene>
<dbReference type="InterPro" id="IPR051539">
    <property type="entry name" value="T4SS-coupling_protein"/>
</dbReference>
<protein>
    <recommendedName>
        <fullName evidence="6">TraD/TraG TraM recognition site domain-containing protein</fullName>
    </recommendedName>
</protein>
<evidence type="ECO:0000313" key="8">
    <source>
        <dbReference type="Proteomes" id="UP000218113"/>
    </source>
</evidence>
<reference evidence="8" key="1">
    <citation type="submission" date="2017-08" db="EMBL/GenBank/DDBJ databases">
        <title>A dynamic microbial community with high functional redundancy inhabits the cold, oxic subseafloor aquifer.</title>
        <authorList>
            <person name="Tully B.J."/>
            <person name="Wheat C.G."/>
            <person name="Glazer B.T."/>
            <person name="Huber J.A."/>
        </authorList>
    </citation>
    <scope>NUCLEOTIDE SEQUENCE [LARGE SCALE GENOMIC DNA]</scope>
</reference>
<name>A0A2A4TC29_9DELT</name>
<dbReference type="SUPFAM" id="SSF52540">
    <property type="entry name" value="P-loop containing nucleoside triphosphate hydrolases"/>
    <property type="match status" value="1"/>
</dbReference>
<dbReference type="PANTHER" id="PTHR37937">
    <property type="entry name" value="CONJUGATIVE TRANSFER: DNA TRANSPORT"/>
    <property type="match status" value="1"/>
</dbReference>
<dbReference type="AlphaFoldDB" id="A0A2A4TC29"/>
<evidence type="ECO:0000256" key="4">
    <source>
        <dbReference type="ARBA" id="ARBA00022989"/>
    </source>
</evidence>
<dbReference type="InterPro" id="IPR032689">
    <property type="entry name" value="TraG-D_C"/>
</dbReference>
<dbReference type="Gene3D" id="3.40.50.300">
    <property type="entry name" value="P-loop containing nucleotide triphosphate hydrolases"/>
    <property type="match status" value="1"/>
</dbReference>
<accession>A0A2A4TC29</accession>
<comment type="subcellular location">
    <subcellularLocation>
        <location evidence="1">Cell membrane</location>
        <topology evidence="1">Multi-pass membrane protein</topology>
    </subcellularLocation>
</comment>
<keyword evidence="5" id="KW-0472">Membrane</keyword>
<evidence type="ECO:0000256" key="3">
    <source>
        <dbReference type="ARBA" id="ARBA00022692"/>
    </source>
</evidence>
<keyword evidence="2" id="KW-1003">Cell membrane</keyword>
<evidence type="ECO:0000313" key="7">
    <source>
        <dbReference type="EMBL" id="PCI30924.1"/>
    </source>
</evidence>
<dbReference type="Pfam" id="PF12696">
    <property type="entry name" value="TraG-D_C"/>
    <property type="match status" value="1"/>
</dbReference>